<protein>
    <recommendedName>
        <fullName evidence="3">Glycosidase</fullName>
    </recommendedName>
</protein>
<evidence type="ECO:0000313" key="1">
    <source>
        <dbReference type="EMBL" id="MCY0386965.1"/>
    </source>
</evidence>
<dbReference type="Proteomes" id="UP001082899">
    <property type="component" value="Unassembled WGS sequence"/>
</dbReference>
<organism evidence="1 2">
    <name type="scientific">Robbsia betulipollinis</name>
    <dbReference type="NCBI Taxonomy" id="2981849"/>
    <lineage>
        <taxon>Bacteria</taxon>
        <taxon>Pseudomonadati</taxon>
        <taxon>Pseudomonadota</taxon>
        <taxon>Betaproteobacteria</taxon>
        <taxon>Burkholderiales</taxon>
        <taxon>Burkholderiaceae</taxon>
        <taxon>Robbsia</taxon>
    </lineage>
</organism>
<evidence type="ECO:0000313" key="2">
    <source>
        <dbReference type="Proteomes" id="UP001082899"/>
    </source>
</evidence>
<dbReference type="Gene3D" id="2.115.10.20">
    <property type="entry name" value="Glycosyl hydrolase domain, family 43"/>
    <property type="match status" value="1"/>
</dbReference>
<comment type="caution">
    <text evidence="1">The sequence shown here is derived from an EMBL/GenBank/DDBJ whole genome shotgun (WGS) entry which is preliminary data.</text>
</comment>
<gene>
    <name evidence="1" type="ORF">OVY01_06905</name>
</gene>
<proteinExistence type="predicted"/>
<dbReference type="InterPro" id="IPR023296">
    <property type="entry name" value="Glyco_hydro_beta-prop_sf"/>
</dbReference>
<keyword evidence="2" id="KW-1185">Reference proteome</keyword>
<accession>A0ABT3ZKA6</accession>
<evidence type="ECO:0008006" key="3">
    <source>
        <dbReference type="Google" id="ProtNLM"/>
    </source>
</evidence>
<sequence>MSIVGSASVPPITTYYSPSACTRALVTCNDLSLSPTCSPATRGAARRDLMDLARPLPALLTNVCAVPLHPPVEKGWFGLNPSVALWRGRLHVIHRAANFLPVRDGHYIDIPASLRADRNYLCSLHADLTVNGPWMEVLPPRGETVRSRDPVPGLKDIRLFAMDEDLYGVASSHGRAPDFIDDMLVAQLTFGEGTSCRHAEPRRLSSASTRSREKNWTPLIVAGEPRFIRYFQDNVVFSIDGNEVSRTPSSLAVDHLRGGSQALPFAGGWLLICHEMVEGVNRRRYAHRFAWLDGDAVLRRLSEPFKLRGDDVEFVTGLAAHPDGRDLVISYGLSDCEGWLSRVPAIEVARLLHLH</sequence>
<reference evidence="1" key="1">
    <citation type="submission" date="2022-11" db="EMBL/GenBank/DDBJ databases">
        <title>Robbsia betulipollinis sp. nov., isolated from pollen of birch (Betula pendula).</title>
        <authorList>
            <person name="Shi H."/>
            <person name="Ambika Manirajan B."/>
            <person name="Ratering S."/>
            <person name="Geissler-Plaum R."/>
            <person name="Schnell S."/>
        </authorList>
    </citation>
    <scope>NUCLEOTIDE SEQUENCE</scope>
    <source>
        <strain evidence="1">Bb-Pol-6</strain>
    </source>
</reference>
<name>A0ABT3ZKA6_9BURK</name>
<dbReference type="EMBL" id="JAPMXC010000001">
    <property type="protein sequence ID" value="MCY0386965.1"/>
    <property type="molecule type" value="Genomic_DNA"/>
</dbReference>
<dbReference type="RefSeq" id="WP_267846640.1">
    <property type="nucleotide sequence ID" value="NZ_JAPMXC010000001.1"/>
</dbReference>